<name>A0A7R9AWX6_TIMSH</name>
<protein>
    <submittedName>
        <fullName evidence="2">Uncharacterized protein</fullName>
    </submittedName>
</protein>
<evidence type="ECO:0000313" key="2">
    <source>
        <dbReference type="EMBL" id="CAD7262072.1"/>
    </source>
</evidence>
<dbReference type="EMBL" id="OC002585">
    <property type="protein sequence ID" value="CAD7262072.1"/>
    <property type="molecule type" value="Genomic_DNA"/>
</dbReference>
<evidence type="ECO:0000256" key="1">
    <source>
        <dbReference type="SAM" id="MobiDB-lite"/>
    </source>
</evidence>
<organism evidence="2">
    <name type="scientific">Timema shepardi</name>
    <name type="common">Walking stick</name>
    <dbReference type="NCBI Taxonomy" id="629360"/>
    <lineage>
        <taxon>Eukaryota</taxon>
        <taxon>Metazoa</taxon>
        <taxon>Ecdysozoa</taxon>
        <taxon>Arthropoda</taxon>
        <taxon>Hexapoda</taxon>
        <taxon>Insecta</taxon>
        <taxon>Pterygota</taxon>
        <taxon>Neoptera</taxon>
        <taxon>Polyneoptera</taxon>
        <taxon>Phasmatodea</taxon>
        <taxon>Timematodea</taxon>
        <taxon>Timematoidea</taxon>
        <taxon>Timematidae</taxon>
        <taxon>Timema</taxon>
    </lineage>
</organism>
<gene>
    <name evidence="2" type="ORF">TSIB3V08_LOCUS6191</name>
</gene>
<feature type="region of interest" description="Disordered" evidence="1">
    <location>
        <begin position="1"/>
        <end position="30"/>
    </location>
</feature>
<proteinExistence type="predicted"/>
<accession>A0A7R9AWX6</accession>
<feature type="compositionally biased region" description="Low complexity" evidence="1">
    <location>
        <begin position="250"/>
        <end position="263"/>
    </location>
</feature>
<sequence>MTQLTQKLSSRFAPADKVTTGGEKDDSGHEVYDDIKIDNVSLKVVSLVTGPDSRREGRRMTRVDSTDRSLKILSGCLHGAAPGQCSGRWEFGIAKTPIRSSVCEKRGSSTYTKWLVVRTRVAGIAGQGTSSRSPLGNSGQSVSRMVLRGQQRWWGKEGKVELVIQNEDSVMDRQTGRARPLEHGDPRTPMAWQHRNINYHHQIGGYSDRPGMAVSPDEHLSYHSTRLEHSMGRRGLTKSLQYGAQGGRPSSSSTESSTTSSTTADHDTESQLHNNRHASRNATVAQEFGPEAAVADFGTLQTLSVRSAQSTWDGEPCPVHHVALPMQMPMSMPMPMQMPMPMPLPMQMPIPMTMPPPSMALCQRLPLPPAVLLPPMLRPRPLVMPADSPALPEPLPVRDPNTSLASLPTKAPSFKNFIENFILPMWKDHIWPELIHIWVRYTQIWGKSGIPRSGQFHFWAKLEFFHMEETSCQHEGGGFNEDESSHKDVEISQNALEDDEILLGFEVNGDLMLNIGE</sequence>
<reference evidence="2" key="1">
    <citation type="submission" date="2020-11" db="EMBL/GenBank/DDBJ databases">
        <authorList>
            <person name="Tran Van P."/>
        </authorList>
    </citation>
    <scope>NUCLEOTIDE SEQUENCE</scope>
</reference>
<dbReference type="AlphaFoldDB" id="A0A7R9AWX6"/>
<feature type="region of interest" description="Disordered" evidence="1">
    <location>
        <begin position="240"/>
        <end position="275"/>
    </location>
</feature>